<keyword evidence="10" id="KW-0051">Antiviral defense</keyword>
<dbReference type="GO" id="GO:0004527">
    <property type="term" value="F:exonuclease activity"/>
    <property type="evidence" value="ECO:0007669"/>
    <property type="project" value="UniProtKB-KW"/>
</dbReference>
<dbReference type="STRING" id="39841.SAMN05660836_01322"/>
<dbReference type="NCBIfam" id="TIGR02578">
    <property type="entry name" value="cas_TM1811_Csm1"/>
    <property type="match status" value="1"/>
</dbReference>
<feature type="domain" description="GGDEF" evidence="12">
    <location>
        <begin position="503"/>
        <end position="660"/>
    </location>
</feature>
<name>A0A1I4TB19_9BACT</name>
<evidence type="ECO:0000256" key="7">
    <source>
        <dbReference type="ARBA" id="ARBA00022801"/>
    </source>
</evidence>
<evidence type="ECO:0000256" key="1">
    <source>
        <dbReference type="ARBA" id="ARBA00005700"/>
    </source>
</evidence>
<proteinExistence type="inferred from homology"/>
<reference evidence="13 14" key="1">
    <citation type="submission" date="2016-10" db="EMBL/GenBank/DDBJ databases">
        <authorList>
            <person name="de Groot N.N."/>
        </authorList>
    </citation>
    <scope>NUCLEOTIDE SEQUENCE [LARGE SCALE GENOMIC DNA]</scope>
    <source>
        <strain evidence="13 14">DSM 9990</strain>
    </source>
</reference>
<dbReference type="InterPro" id="IPR041062">
    <property type="entry name" value="Csm1_B"/>
</dbReference>
<evidence type="ECO:0000259" key="12">
    <source>
        <dbReference type="PROSITE" id="PS50887"/>
    </source>
</evidence>
<evidence type="ECO:0000256" key="8">
    <source>
        <dbReference type="ARBA" id="ARBA00022839"/>
    </source>
</evidence>
<dbReference type="InterPro" id="IPR043128">
    <property type="entry name" value="Rev_trsase/Diguanyl_cyclase"/>
</dbReference>
<evidence type="ECO:0000313" key="14">
    <source>
        <dbReference type="Proteomes" id="UP000199611"/>
    </source>
</evidence>
<evidence type="ECO:0000256" key="10">
    <source>
        <dbReference type="ARBA" id="ARBA00023118"/>
    </source>
</evidence>
<dbReference type="PANTHER" id="PTHR36528:SF1">
    <property type="entry name" value="CRISPR SYSTEM SINGLE-STRAND-SPECIFIC DEOXYRIBONUCLEASE CAS10_CSM1 (SUBTYPE III-A)"/>
    <property type="match status" value="1"/>
</dbReference>
<evidence type="ECO:0000256" key="9">
    <source>
        <dbReference type="ARBA" id="ARBA00022840"/>
    </source>
</evidence>
<evidence type="ECO:0000256" key="4">
    <source>
        <dbReference type="ARBA" id="ARBA00022722"/>
    </source>
</evidence>
<dbReference type="InterPro" id="IPR013408">
    <property type="entry name" value="Cas10/Csm1"/>
</dbReference>
<keyword evidence="5" id="KW-0547">Nucleotide-binding</keyword>
<dbReference type="Pfam" id="PF18211">
    <property type="entry name" value="Csm1_B"/>
    <property type="match status" value="1"/>
</dbReference>
<dbReference type="GO" id="GO:0005524">
    <property type="term" value="F:ATP binding"/>
    <property type="evidence" value="ECO:0007669"/>
    <property type="project" value="UniProtKB-KW"/>
</dbReference>
<keyword evidence="9" id="KW-0067">ATP-binding</keyword>
<dbReference type="Proteomes" id="UP000199611">
    <property type="component" value="Unassembled WGS sequence"/>
</dbReference>
<dbReference type="InterPro" id="IPR000160">
    <property type="entry name" value="GGDEF_dom"/>
</dbReference>
<dbReference type="InterPro" id="IPR052117">
    <property type="entry name" value="Cas10/Csm1_subtype-III-A"/>
</dbReference>
<keyword evidence="4" id="KW-0540">Nuclease</keyword>
<gene>
    <name evidence="13" type="ORF">SAMN05660836_01322</name>
</gene>
<keyword evidence="6" id="KW-0255">Endonuclease</keyword>
<keyword evidence="14" id="KW-1185">Reference proteome</keyword>
<accession>A0A1I4TB19</accession>
<evidence type="ECO:0000256" key="2">
    <source>
        <dbReference type="ARBA" id="ARBA00014333"/>
    </source>
</evidence>
<dbReference type="Gene3D" id="3.30.70.270">
    <property type="match status" value="1"/>
</dbReference>
<protein>
    <recommendedName>
        <fullName evidence="2">CRISPR system single-strand-specific deoxyribonuclease Cas10/Csm1 (subtype III-A)</fullName>
    </recommendedName>
    <alternativeName>
        <fullName evidence="11">Cyclic oligoadenylate synthase</fullName>
    </alternativeName>
</protein>
<evidence type="ECO:0000313" key="13">
    <source>
        <dbReference type="EMBL" id="SFM73919.1"/>
    </source>
</evidence>
<dbReference type="GO" id="GO:0051607">
    <property type="term" value="P:defense response to virus"/>
    <property type="evidence" value="ECO:0007669"/>
    <property type="project" value="UniProtKB-KW"/>
</dbReference>
<evidence type="ECO:0000256" key="5">
    <source>
        <dbReference type="ARBA" id="ARBA00022741"/>
    </source>
</evidence>
<dbReference type="GO" id="GO:0016740">
    <property type="term" value="F:transferase activity"/>
    <property type="evidence" value="ECO:0007669"/>
    <property type="project" value="UniProtKB-KW"/>
</dbReference>
<evidence type="ECO:0000256" key="11">
    <source>
        <dbReference type="ARBA" id="ARBA00032922"/>
    </source>
</evidence>
<dbReference type="PANTHER" id="PTHR36528">
    <property type="entry name" value="CRISPR SYSTEM SINGLE-STRAND-SPECIFIC DEOXYRIBONUCLEASE CAS10/CSM1 (SUBTYPE III-A)"/>
    <property type="match status" value="1"/>
</dbReference>
<comment type="similarity">
    <text evidence="1">Belongs to the CRISPR-associated Cas10/Csm1 family.</text>
</comment>
<sequence>MVAAGAGAHHARDEEAWKSSRTLVLFEADNCAAAERRTRLNEPGEHGRWDRTLQLLNPFSRVRNPHETRPGTSPRLSYLPLPRPGPNGPEWHVPVLEEGQNDSGAYRTLWNAFEEEFGALKKNNGHRNVHAVLHLLEKYTSAVPSITLRIGGADADRAAEKHADISLFDHLKTTAAIMLCLLDYYREQYGERFEKRVLIEEITGEATWAPDAPCPFLLVGGDISGVQRFIYTISSKGALKSLKGRSFFLELFLELTVDRILEELDLFRCNVIFTGGGHLYIIVPNTKKAAGVLRSVEKEANEYLLENFAGALEIFIRWVPFNKAALRDVSGLWGKLSLEIERAKKRRWEGFLDRLFGGPAEPHRDCYTSRCEVCGREDKPLGELAPGITEGILACDGCREQYVLGDMLQKASAETLTPVVYRWDGQAPEGTRVLPVGKNFLSLSAKYDVGLAREASAVYHVNEWNLAKFRHPQSRPLLAGIYLPPKKELRELESMAEAGIGASRLGVIRMDVDRLGRVFSSAVPKDERSFALMTSISRNLSLFFKYHINGILADMEGYPRPQRIIAESRGESFKRLVSVVYAGGDDVFLIGHWLDVLEAALDIRNAFAVFTANPFITLSCGMALGHVHDPVYRLAQAAGEAEEGLAKRVAGRRTMVFFERHALPWEEGAGSDVRALCEFLSILAPFLDVDDNDRRLVLRQGGLSIGFLYRFYELVRQQRKLGGWIVPKLAYIFGRTTVSENLVPDWRELKDYVFSRRAGGWRHLEVGLMIILMALRKGEK</sequence>
<organism evidence="13 14">
    <name type="scientific">Thermodesulforhabdus norvegica</name>
    <dbReference type="NCBI Taxonomy" id="39841"/>
    <lineage>
        <taxon>Bacteria</taxon>
        <taxon>Pseudomonadati</taxon>
        <taxon>Thermodesulfobacteriota</taxon>
        <taxon>Syntrophobacteria</taxon>
        <taxon>Syntrophobacterales</taxon>
        <taxon>Thermodesulforhabdaceae</taxon>
        <taxon>Thermodesulforhabdus</taxon>
    </lineage>
</organism>
<dbReference type="Pfam" id="PF22335">
    <property type="entry name" value="Cas10-Cmr2_palm2"/>
    <property type="match status" value="1"/>
</dbReference>
<dbReference type="AlphaFoldDB" id="A0A1I4TB19"/>
<evidence type="ECO:0000256" key="3">
    <source>
        <dbReference type="ARBA" id="ARBA00022679"/>
    </source>
</evidence>
<dbReference type="PROSITE" id="PS50887">
    <property type="entry name" value="GGDEF"/>
    <property type="match status" value="1"/>
</dbReference>
<keyword evidence="3" id="KW-0808">Transferase</keyword>
<keyword evidence="7" id="KW-0378">Hydrolase</keyword>
<dbReference type="EMBL" id="FOUU01000003">
    <property type="protein sequence ID" value="SFM73919.1"/>
    <property type="molecule type" value="Genomic_DNA"/>
</dbReference>
<evidence type="ECO:0000256" key="6">
    <source>
        <dbReference type="ARBA" id="ARBA00022759"/>
    </source>
</evidence>
<dbReference type="GO" id="GO:0004519">
    <property type="term" value="F:endonuclease activity"/>
    <property type="evidence" value="ECO:0007669"/>
    <property type="project" value="UniProtKB-KW"/>
</dbReference>
<keyword evidence="8" id="KW-0269">Exonuclease</keyword>
<dbReference type="InterPro" id="IPR054767">
    <property type="entry name" value="Cas10-Cmr2_palm2"/>
</dbReference>